<dbReference type="OrthoDB" id="10250354at2759"/>
<dbReference type="AlphaFoldDB" id="A0A438D916"/>
<reference evidence="1 2" key="1">
    <citation type="journal article" date="2018" name="PLoS Genet.">
        <title>Population sequencing reveals clonal diversity and ancestral inbreeding in the grapevine cultivar Chardonnay.</title>
        <authorList>
            <person name="Roach M.J."/>
            <person name="Johnson D.L."/>
            <person name="Bohlmann J."/>
            <person name="van Vuuren H.J."/>
            <person name="Jones S.J."/>
            <person name="Pretorius I.S."/>
            <person name="Schmidt S.A."/>
            <person name="Borneman A.R."/>
        </authorList>
    </citation>
    <scope>NUCLEOTIDE SEQUENCE [LARGE SCALE GENOMIC DNA]</scope>
    <source>
        <strain evidence="2">cv. Chardonnay</strain>
        <tissue evidence="1">Leaf</tissue>
    </source>
</reference>
<gene>
    <name evidence="1" type="ORF">CK203_112774</name>
</gene>
<protein>
    <submittedName>
        <fullName evidence="1">Uncharacterized protein</fullName>
    </submittedName>
</protein>
<evidence type="ECO:0000313" key="1">
    <source>
        <dbReference type="EMBL" id="RVW31957.1"/>
    </source>
</evidence>
<evidence type="ECO:0000313" key="2">
    <source>
        <dbReference type="Proteomes" id="UP000288805"/>
    </source>
</evidence>
<sequence>MIQRSEPRMKIRGVALSIVVFALWLLIFSQAAKTLDPYKVRITNSLFLGLIETQANGKFRRLFTSRLGSSLITLTS</sequence>
<name>A0A438D916_VITVI</name>
<accession>A0A438D916</accession>
<dbReference type="Proteomes" id="UP000288805">
    <property type="component" value="Unassembled WGS sequence"/>
</dbReference>
<proteinExistence type="predicted"/>
<dbReference type="EMBL" id="QGNW01001733">
    <property type="protein sequence ID" value="RVW31957.1"/>
    <property type="molecule type" value="Genomic_DNA"/>
</dbReference>
<organism evidence="1 2">
    <name type="scientific">Vitis vinifera</name>
    <name type="common">Grape</name>
    <dbReference type="NCBI Taxonomy" id="29760"/>
    <lineage>
        <taxon>Eukaryota</taxon>
        <taxon>Viridiplantae</taxon>
        <taxon>Streptophyta</taxon>
        <taxon>Embryophyta</taxon>
        <taxon>Tracheophyta</taxon>
        <taxon>Spermatophyta</taxon>
        <taxon>Magnoliopsida</taxon>
        <taxon>eudicotyledons</taxon>
        <taxon>Gunneridae</taxon>
        <taxon>Pentapetalae</taxon>
        <taxon>rosids</taxon>
        <taxon>Vitales</taxon>
        <taxon>Vitaceae</taxon>
        <taxon>Viteae</taxon>
        <taxon>Vitis</taxon>
    </lineage>
</organism>
<comment type="caution">
    <text evidence="1">The sequence shown here is derived from an EMBL/GenBank/DDBJ whole genome shotgun (WGS) entry which is preliminary data.</text>
</comment>